<name>A0A9X1V805_9BACL</name>
<evidence type="ECO:0000313" key="2">
    <source>
        <dbReference type="EMBL" id="MCI0182943.1"/>
    </source>
</evidence>
<comment type="caution">
    <text evidence="2">The sequence shown here is derived from an EMBL/GenBank/DDBJ whole genome shotgun (WGS) entry which is preliminary data.</text>
</comment>
<protein>
    <submittedName>
        <fullName evidence="2">Uncharacterized protein</fullName>
    </submittedName>
</protein>
<dbReference type="AlphaFoldDB" id="A0A9X1V805"/>
<evidence type="ECO:0000313" key="3">
    <source>
        <dbReference type="Proteomes" id="UP001139263"/>
    </source>
</evidence>
<organism evidence="2 3">
    <name type="scientific">Sulfoacidibacillus ferrooxidans</name>
    <dbReference type="NCBI Taxonomy" id="2005001"/>
    <lineage>
        <taxon>Bacteria</taxon>
        <taxon>Bacillati</taxon>
        <taxon>Bacillota</taxon>
        <taxon>Bacilli</taxon>
        <taxon>Bacillales</taxon>
        <taxon>Alicyclobacillaceae</taxon>
        <taxon>Sulfoacidibacillus</taxon>
    </lineage>
</organism>
<keyword evidence="3" id="KW-1185">Reference proteome</keyword>
<dbReference type="Proteomes" id="UP001139263">
    <property type="component" value="Unassembled WGS sequence"/>
</dbReference>
<accession>A0A9X1V805</accession>
<feature type="region of interest" description="Disordered" evidence="1">
    <location>
        <begin position="44"/>
        <end position="73"/>
    </location>
</feature>
<evidence type="ECO:0000256" key="1">
    <source>
        <dbReference type="SAM" id="MobiDB-lite"/>
    </source>
</evidence>
<dbReference type="Pfam" id="PF19824">
    <property type="entry name" value="Tlp"/>
    <property type="match status" value="1"/>
</dbReference>
<dbReference type="RefSeq" id="WP_241712564.1">
    <property type="nucleotide sequence ID" value="NZ_JALBUF010000002.1"/>
</dbReference>
<proteinExistence type="predicted"/>
<sequence>MILTNPSKARNQHVDQIKEVIANTENNIAKTEEILASVAMSDLTRNNLQSTNTRREHSILESKEALEDEFTHS</sequence>
<feature type="compositionally biased region" description="Basic and acidic residues" evidence="1">
    <location>
        <begin position="53"/>
        <end position="73"/>
    </location>
</feature>
<reference evidence="2" key="1">
    <citation type="submission" date="2022-03" db="EMBL/GenBank/DDBJ databases">
        <title>Draft Genome Sequence of Firmicute Strain S0AB, a Heterotrophic Iron/Sulfur-Oxidizing Extreme Acidophile.</title>
        <authorList>
            <person name="Vergara E."/>
            <person name="Pakostova E."/>
            <person name="Johnson D.B."/>
            <person name="Holmes D.S."/>
        </authorList>
    </citation>
    <scope>NUCLEOTIDE SEQUENCE</scope>
    <source>
        <strain evidence="2">S0AB</strain>
    </source>
</reference>
<gene>
    <name evidence="2" type="ORF">MM817_01212</name>
</gene>
<dbReference type="EMBL" id="JALBUF010000002">
    <property type="protein sequence ID" value="MCI0182943.1"/>
    <property type="molecule type" value="Genomic_DNA"/>
</dbReference>
<dbReference type="InterPro" id="IPR017524">
    <property type="entry name" value="SASP_thioredoxin-like"/>
</dbReference>